<dbReference type="EMBL" id="SDEE01000088">
    <property type="protein sequence ID" value="RXW21975.1"/>
    <property type="molecule type" value="Genomic_DNA"/>
</dbReference>
<evidence type="ECO:0000256" key="1">
    <source>
        <dbReference type="SAM" id="MobiDB-lite"/>
    </source>
</evidence>
<keyword evidence="2" id="KW-0732">Signal</keyword>
<keyword evidence="4" id="KW-1185">Reference proteome</keyword>
<feature type="chain" id="PRO_5020848513" description="Macrofage activating glycoprotein" evidence="2">
    <location>
        <begin position="23"/>
        <end position="380"/>
    </location>
</feature>
<evidence type="ECO:0000256" key="2">
    <source>
        <dbReference type="SAM" id="SignalP"/>
    </source>
</evidence>
<dbReference type="STRING" id="2316362.A0A4Q2DT05"/>
<proteinExistence type="predicted"/>
<feature type="signal peptide" evidence="2">
    <location>
        <begin position="1"/>
        <end position="22"/>
    </location>
</feature>
<accession>A0A4Q2DT05</accession>
<protein>
    <recommendedName>
        <fullName evidence="5">Macrofage activating glycoprotein</fullName>
    </recommendedName>
</protein>
<dbReference type="OrthoDB" id="2564904at2759"/>
<evidence type="ECO:0000313" key="3">
    <source>
        <dbReference type="EMBL" id="RXW21975.1"/>
    </source>
</evidence>
<dbReference type="Proteomes" id="UP000290288">
    <property type="component" value="Unassembled WGS sequence"/>
</dbReference>
<feature type="region of interest" description="Disordered" evidence="1">
    <location>
        <begin position="314"/>
        <end position="356"/>
    </location>
</feature>
<sequence length="380" mass="39740">MFSVALSSRLVAFALSASLVVAQTITPAPTTPAAPAQSTYPATPLASKRFPTPESLPYKVDTDVGLIRGDQHGYNICNSTTEGQESLCQTSYFNSIDDFCLWGPPEYGEEVGNIEGIMVAYCTKPGHGTRLIPAGALTGVQWTVTPDYVQAVGFIDQTKINILRGDWGGEMDPHGADLRGNPMGGVIFSNAYNSRYEQVVEWHNFVGGNAFCFKACDPNGPNAAHFCEHIYDRIGCAYNAPNNARDGVFESCEGENQDFPGTYTQDGVVMTYTQPAESLGAITTIPYTARVPASSNCVTHTSASLYTGLPSVAGPADTTTTATGTATRSGATSRATTGTGTAGSSTNTAAGSQSTDSGASTLAISGLSVMGVVFSALFFA</sequence>
<feature type="compositionally biased region" description="Low complexity" evidence="1">
    <location>
        <begin position="30"/>
        <end position="44"/>
    </location>
</feature>
<name>A0A4Q2DT05_9AGAR</name>
<feature type="compositionally biased region" description="Low complexity" evidence="1">
    <location>
        <begin position="318"/>
        <end position="355"/>
    </location>
</feature>
<reference evidence="3 4" key="1">
    <citation type="submission" date="2019-01" db="EMBL/GenBank/DDBJ databases">
        <title>Draft genome sequence of Psathyrella aberdarensis IHI B618.</title>
        <authorList>
            <person name="Buettner E."/>
            <person name="Kellner H."/>
        </authorList>
    </citation>
    <scope>NUCLEOTIDE SEQUENCE [LARGE SCALE GENOMIC DNA]</scope>
    <source>
        <strain evidence="3 4">IHI B618</strain>
    </source>
</reference>
<evidence type="ECO:0000313" key="4">
    <source>
        <dbReference type="Proteomes" id="UP000290288"/>
    </source>
</evidence>
<comment type="caution">
    <text evidence="3">The sequence shown here is derived from an EMBL/GenBank/DDBJ whole genome shotgun (WGS) entry which is preliminary data.</text>
</comment>
<gene>
    <name evidence="3" type="ORF">EST38_g3883</name>
</gene>
<feature type="region of interest" description="Disordered" evidence="1">
    <location>
        <begin position="30"/>
        <end position="54"/>
    </location>
</feature>
<organism evidence="3 4">
    <name type="scientific">Candolleomyces aberdarensis</name>
    <dbReference type="NCBI Taxonomy" id="2316362"/>
    <lineage>
        <taxon>Eukaryota</taxon>
        <taxon>Fungi</taxon>
        <taxon>Dikarya</taxon>
        <taxon>Basidiomycota</taxon>
        <taxon>Agaricomycotina</taxon>
        <taxon>Agaricomycetes</taxon>
        <taxon>Agaricomycetidae</taxon>
        <taxon>Agaricales</taxon>
        <taxon>Agaricineae</taxon>
        <taxon>Psathyrellaceae</taxon>
        <taxon>Candolleomyces</taxon>
    </lineage>
</organism>
<dbReference type="AlphaFoldDB" id="A0A4Q2DT05"/>
<evidence type="ECO:0008006" key="5">
    <source>
        <dbReference type="Google" id="ProtNLM"/>
    </source>
</evidence>